<evidence type="ECO:0000256" key="2">
    <source>
        <dbReference type="SAM" id="Phobius"/>
    </source>
</evidence>
<organism evidence="4 5">
    <name type="scientific">Aspergillus sydowii CBS 593.65</name>
    <dbReference type="NCBI Taxonomy" id="1036612"/>
    <lineage>
        <taxon>Eukaryota</taxon>
        <taxon>Fungi</taxon>
        <taxon>Dikarya</taxon>
        <taxon>Ascomycota</taxon>
        <taxon>Pezizomycotina</taxon>
        <taxon>Eurotiomycetes</taxon>
        <taxon>Eurotiomycetidae</taxon>
        <taxon>Eurotiales</taxon>
        <taxon>Aspergillaceae</taxon>
        <taxon>Aspergillus</taxon>
        <taxon>Aspergillus subgen. Nidulantes</taxon>
    </lineage>
</organism>
<gene>
    <name evidence="4" type="ORF">ASPSYDRAFT_91102</name>
</gene>
<dbReference type="AlphaFoldDB" id="A0A1L9TBK9"/>
<evidence type="ECO:0000256" key="1">
    <source>
        <dbReference type="ARBA" id="ARBA00022737"/>
    </source>
</evidence>
<dbReference type="InterPro" id="IPR027417">
    <property type="entry name" value="P-loop_NTPase"/>
</dbReference>
<keyword evidence="2" id="KW-1133">Transmembrane helix</keyword>
<evidence type="ECO:0000313" key="5">
    <source>
        <dbReference type="Proteomes" id="UP000184356"/>
    </source>
</evidence>
<feature type="domain" description="Nephrocystin 3-like N-terminal" evidence="3">
    <location>
        <begin position="122"/>
        <end position="290"/>
    </location>
</feature>
<keyword evidence="1" id="KW-0677">Repeat</keyword>
<dbReference type="EMBL" id="KV878589">
    <property type="protein sequence ID" value="OJJ56786.1"/>
    <property type="molecule type" value="Genomic_DNA"/>
</dbReference>
<evidence type="ECO:0000313" key="4">
    <source>
        <dbReference type="EMBL" id="OJJ56786.1"/>
    </source>
</evidence>
<dbReference type="VEuPathDB" id="FungiDB:ASPSYDRAFT_91102"/>
<reference evidence="5" key="1">
    <citation type="journal article" date="2017" name="Genome Biol.">
        <title>Comparative genomics reveals high biological diversity and specific adaptations in the industrially and medically important fungal genus Aspergillus.</title>
        <authorList>
            <person name="de Vries R.P."/>
            <person name="Riley R."/>
            <person name="Wiebenga A."/>
            <person name="Aguilar-Osorio G."/>
            <person name="Amillis S."/>
            <person name="Uchima C.A."/>
            <person name="Anderluh G."/>
            <person name="Asadollahi M."/>
            <person name="Askin M."/>
            <person name="Barry K."/>
            <person name="Battaglia E."/>
            <person name="Bayram O."/>
            <person name="Benocci T."/>
            <person name="Braus-Stromeyer S.A."/>
            <person name="Caldana C."/>
            <person name="Canovas D."/>
            <person name="Cerqueira G.C."/>
            <person name="Chen F."/>
            <person name="Chen W."/>
            <person name="Choi C."/>
            <person name="Clum A."/>
            <person name="Dos Santos R.A."/>
            <person name="Damasio A.R."/>
            <person name="Diallinas G."/>
            <person name="Emri T."/>
            <person name="Fekete E."/>
            <person name="Flipphi M."/>
            <person name="Freyberg S."/>
            <person name="Gallo A."/>
            <person name="Gournas C."/>
            <person name="Habgood R."/>
            <person name="Hainaut M."/>
            <person name="Harispe M.L."/>
            <person name="Henrissat B."/>
            <person name="Hilden K.S."/>
            <person name="Hope R."/>
            <person name="Hossain A."/>
            <person name="Karabika E."/>
            <person name="Karaffa L."/>
            <person name="Karanyi Z."/>
            <person name="Krasevec N."/>
            <person name="Kuo A."/>
            <person name="Kusch H."/>
            <person name="LaButti K."/>
            <person name="Lagendijk E.L."/>
            <person name="Lapidus A."/>
            <person name="Levasseur A."/>
            <person name="Lindquist E."/>
            <person name="Lipzen A."/>
            <person name="Logrieco A.F."/>
            <person name="MacCabe A."/>
            <person name="Maekelae M.R."/>
            <person name="Malavazi I."/>
            <person name="Melin P."/>
            <person name="Meyer V."/>
            <person name="Mielnichuk N."/>
            <person name="Miskei M."/>
            <person name="Molnar A.P."/>
            <person name="Mule G."/>
            <person name="Ngan C.Y."/>
            <person name="Orejas M."/>
            <person name="Orosz E."/>
            <person name="Ouedraogo J.P."/>
            <person name="Overkamp K.M."/>
            <person name="Park H.-S."/>
            <person name="Perrone G."/>
            <person name="Piumi F."/>
            <person name="Punt P.J."/>
            <person name="Ram A.F."/>
            <person name="Ramon A."/>
            <person name="Rauscher S."/>
            <person name="Record E."/>
            <person name="Riano-Pachon D.M."/>
            <person name="Robert V."/>
            <person name="Roehrig J."/>
            <person name="Ruller R."/>
            <person name="Salamov A."/>
            <person name="Salih N.S."/>
            <person name="Samson R.A."/>
            <person name="Sandor E."/>
            <person name="Sanguinetti M."/>
            <person name="Schuetze T."/>
            <person name="Sepcic K."/>
            <person name="Shelest E."/>
            <person name="Sherlock G."/>
            <person name="Sophianopoulou V."/>
            <person name="Squina F.M."/>
            <person name="Sun H."/>
            <person name="Susca A."/>
            <person name="Todd R.B."/>
            <person name="Tsang A."/>
            <person name="Unkles S.E."/>
            <person name="van de Wiele N."/>
            <person name="van Rossen-Uffink D."/>
            <person name="Oliveira J.V."/>
            <person name="Vesth T.C."/>
            <person name="Visser J."/>
            <person name="Yu J.-H."/>
            <person name="Zhou M."/>
            <person name="Andersen M.R."/>
            <person name="Archer D.B."/>
            <person name="Baker S.E."/>
            <person name="Benoit I."/>
            <person name="Brakhage A.A."/>
            <person name="Braus G.H."/>
            <person name="Fischer R."/>
            <person name="Frisvad J.C."/>
            <person name="Goldman G.H."/>
            <person name="Houbraken J."/>
            <person name="Oakley B."/>
            <person name="Pocsi I."/>
            <person name="Scazzocchio C."/>
            <person name="Seiboth B."/>
            <person name="vanKuyk P.A."/>
            <person name="Wortman J."/>
            <person name="Dyer P.S."/>
            <person name="Grigoriev I.V."/>
        </authorList>
    </citation>
    <scope>NUCLEOTIDE SEQUENCE [LARGE SCALE GENOMIC DNA]</scope>
    <source>
        <strain evidence="5">CBS 593.65</strain>
    </source>
</reference>
<protein>
    <recommendedName>
        <fullName evidence="3">Nephrocystin 3-like N-terminal domain-containing protein</fullName>
    </recommendedName>
</protein>
<dbReference type="Proteomes" id="UP000184356">
    <property type="component" value="Unassembled WGS sequence"/>
</dbReference>
<dbReference type="InterPro" id="IPR056884">
    <property type="entry name" value="NPHP3-like_N"/>
</dbReference>
<keyword evidence="2" id="KW-0472">Membrane</keyword>
<dbReference type="PANTHER" id="PTHR10039:SF10">
    <property type="entry name" value="NACHT DOMAIN-CONTAINING PROTEIN"/>
    <property type="match status" value="1"/>
</dbReference>
<dbReference type="Pfam" id="PF24883">
    <property type="entry name" value="NPHP3_N"/>
    <property type="match status" value="1"/>
</dbReference>
<keyword evidence="5" id="KW-1185">Reference proteome</keyword>
<dbReference type="Gene3D" id="3.40.50.300">
    <property type="entry name" value="P-loop containing nucleotide triphosphate hydrolases"/>
    <property type="match status" value="1"/>
</dbReference>
<dbReference type="PANTHER" id="PTHR10039">
    <property type="entry name" value="AMELOGENIN"/>
    <property type="match status" value="1"/>
</dbReference>
<feature type="transmembrane region" description="Helical" evidence="2">
    <location>
        <begin position="577"/>
        <end position="603"/>
    </location>
</feature>
<dbReference type="OrthoDB" id="62952at2759"/>
<accession>A0A1L9TBK9</accession>
<dbReference type="GeneID" id="63768507"/>
<proteinExistence type="predicted"/>
<evidence type="ECO:0000259" key="3">
    <source>
        <dbReference type="Pfam" id="PF24883"/>
    </source>
</evidence>
<dbReference type="RefSeq" id="XP_040700592.1">
    <property type="nucleotide sequence ID" value="XM_040852434.1"/>
</dbReference>
<name>A0A1L9TBK9_9EURO</name>
<dbReference type="SUPFAM" id="SSF52540">
    <property type="entry name" value="P-loop containing nucleoside triphosphate hydrolases"/>
    <property type="match status" value="1"/>
</dbReference>
<keyword evidence="2" id="KW-0812">Transmembrane</keyword>
<sequence>MSYIDDCDTLGQKADRLDIHKILVLVYEKILEFYGAAVEILTRKRAKRLQMFFETDRIPNIVPYFLTHADTLQKIIQKATFDILDDIKATLYVFKISRWLDSEKAVRQNKYHASLRSLRADGACEYLLDDPGFMSWYNSSKSEQLVILGDVGHGKTVAMSFIIDELRRRSGRQLPQPKLCYYYCRDDGSGKALNIVSALILSLLEQLPGLKRQFSKWYEESQVSGIVDPATSITELGESLQMLLDTVDRPLFVVIDGLDECDRLSRNDLLGLLRSSSQKIPCLKTILSSRPQEEILNQLGDTAKIELRADTRRDCIIADKIMERRLPYLSADVKALVINKLSRSAQGSAIWTKTIIDILEIRKIMAFNPMQRFLDSMQLPMQLSSLYVTLLSRCTLGDPENEKLARTALRLLVVAHRPLSILELAWAVALGTTQDVTTVHAVSQLVDHQRIMSMIYPFISRVDYENLQKHQVRFVHQSVKEFVIEEWASQQPQPAHLGSTGSDQVIPSQDPQYLEAIILDICIRYLLEDITHCDLFSEEQAAIAELPQGYDFFKGNNGPVDSIPFAHGKTGRKILHVLFVMILLIVDLASILFTLHAFGWSIWPTSQLTPFQVYWQG</sequence>